<feature type="region of interest" description="Disordered" evidence="1">
    <location>
        <begin position="50"/>
        <end position="88"/>
    </location>
</feature>
<feature type="region of interest" description="Disordered" evidence="1">
    <location>
        <begin position="1"/>
        <end position="30"/>
    </location>
</feature>
<accession>A0ABM1EG26</accession>
<name>A0ABM1EG26_PRICU</name>
<sequence>MTKDTLGFSASDREPGSLSPVPPQRKHKGIRIEKSCVSAASCRSGLGVQVASGSGGSVDNDVFYDADDSDVGGSGGQAAETSASSSDDSLSDEIVLVCGHPADADVADIAADDIVLLRGHPVGNGAKRVSADTVVVDERPTTRGLTFDEISAQTVEMRQLSSTNTGSARGRSHSNSSAGSFRSTSNGVHSFGQRPPRLLDCLKDILKRYPEGGQILKELIQNAEDAERER</sequence>
<evidence type="ECO:0000313" key="2">
    <source>
        <dbReference type="Proteomes" id="UP000695022"/>
    </source>
</evidence>
<dbReference type="InterPro" id="IPR052972">
    <property type="entry name" value="Sacsin_chaperone_reg"/>
</dbReference>
<dbReference type="PANTHER" id="PTHR15600:SF42">
    <property type="entry name" value="SACSIN"/>
    <property type="match status" value="1"/>
</dbReference>
<gene>
    <name evidence="3" type="primary">LOC106811921</name>
</gene>
<feature type="region of interest" description="Disordered" evidence="1">
    <location>
        <begin position="157"/>
        <end position="195"/>
    </location>
</feature>
<organism evidence="2 3">
    <name type="scientific">Priapulus caudatus</name>
    <name type="common">Priapulid worm</name>
    <dbReference type="NCBI Taxonomy" id="37621"/>
    <lineage>
        <taxon>Eukaryota</taxon>
        <taxon>Metazoa</taxon>
        <taxon>Ecdysozoa</taxon>
        <taxon>Scalidophora</taxon>
        <taxon>Priapulida</taxon>
        <taxon>Priapulimorpha</taxon>
        <taxon>Priapulimorphida</taxon>
        <taxon>Priapulidae</taxon>
        <taxon>Priapulus</taxon>
    </lineage>
</organism>
<reference evidence="3" key="1">
    <citation type="submission" date="2025-08" db="UniProtKB">
        <authorList>
            <consortium name="RefSeq"/>
        </authorList>
    </citation>
    <scope>IDENTIFICATION</scope>
</reference>
<dbReference type="Proteomes" id="UP000695022">
    <property type="component" value="Unplaced"/>
</dbReference>
<protein>
    <submittedName>
        <fullName evidence="3">Uncharacterized protein LOC106811921</fullName>
    </submittedName>
</protein>
<proteinExistence type="predicted"/>
<evidence type="ECO:0000313" key="3">
    <source>
        <dbReference type="RefSeq" id="XP_014671147.1"/>
    </source>
</evidence>
<feature type="compositionally biased region" description="Low complexity" evidence="1">
    <location>
        <begin position="77"/>
        <end position="88"/>
    </location>
</feature>
<evidence type="ECO:0000256" key="1">
    <source>
        <dbReference type="SAM" id="MobiDB-lite"/>
    </source>
</evidence>
<dbReference type="GeneID" id="106811921"/>
<dbReference type="RefSeq" id="XP_014671147.1">
    <property type="nucleotide sequence ID" value="XM_014815661.1"/>
</dbReference>
<dbReference type="PANTHER" id="PTHR15600">
    <property type="entry name" value="SACSIN"/>
    <property type="match status" value="1"/>
</dbReference>
<feature type="compositionally biased region" description="Polar residues" evidence="1">
    <location>
        <begin position="157"/>
        <end position="188"/>
    </location>
</feature>
<keyword evidence="2" id="KW-1185">Reference proteome</keyword>